<evidence type="ECO:0000256" key="2">
    <source>
        <dbReference type="SAM" id="Phobius"/>
    </source>
</evidence>
<evidence type="ECO:0000313" key="3">
    <source>
        <dbReference type="EMBL" id="QTE21497.1"/>
    </source>
</evidence>
<evidence type="ECO:0000256" key="1">
    <source>
        <dbReference type="ARBA" id="ARBA00022679"/>
    </source>
</evidence>
<dbReference type="Pfam" id="PF13692">
    <property type="entry name" value="Glyco_trans_1_4"/>
    <property type="match status" value="1"/>
</dbReference>
<dbReference type="Proteomes" id="UP000663920">
    <property type="component" value="Chromosome"/>
</dbReference>
<sequence length="350" mass="40648">MEKVLILSLGRTGSLPIYGEEIAKKIKNQSFDILISKNRLIKNKIPNSIEIKTYTNKITFLLNTFFYLPIVLLLLSPKIIKKYNTLYLPYQHLWDFPFIFLFKILNRKIVFTIHDGVLHAGERNIVSQKMTNYRIKKASEIIYLTSYVKGLVENELGYLKKHHIVPHPIIENKFFKKNTKIRNTKNLLFFGRIDKYKGVEMLIDAAQLSSKSFDKLIIAGKSQYYINFVDTNQISLIDKYLSEKEIGELLSWADVLVLPYKEASQSGVITLGIFCELPMICTNVGGFTEQLEDDECIWCNPNTESISKAIDTVFNDKTRYYSIKNKLKLKKQSLTWEKIASKIEEIIFKE</sequence>
<proteinExistence type="predicted"/>
<dbReference type="RefSeq" id="WP_208077055.1">
    <property type="nucleotide sequence ID" value="NZ_CP071869.1"/>
</dbReference>
<dbReference type="CDD" id="cd03801">
    <property type="entry name" value="GT4_PimA-like"/>
    <property type="match status" value="1"/>
</dbReference>
<feature type="transmembrane region" description="Helical" evidence="2">
    <location>
        <begin position="58"/>
        <end position="75"/>
    </location>
</feature>
<reference evidence="3 4" key="1">
    <citation type="submission" date="2021-03" db="EMBL/GenBank/DDBJ databases">
        <title>Complete genome of Polaribacter_sp.SM13.</title>
        <authorList>
            <person name="Jeong S.W."/>
            <person name="Bae J.W."/>
        </authorList>
    </citation>
    <scope>NUCLEOTIDE SEQUENCE [LARGE SCALE GENOMIC DNA]</scope>
    <source>
        <strain evidence="3 4">SM13</strain>
    </source>
</reference>
<dbReference type="PANTHER" id="PTHR46401:SF2">
    <property type="entry name" value="GLYCOSYLTRANSFERASE WBBK-RELATED"/>
    <property type="match status" value="1"/>
</dbReference>
<accession>A0A975H5L0</accession>
<keyword evidence="2" id="KW-0472">Membrane</keyword>
<keyword evidence="2" id="KW-0812">Transmembrane</keyword>
<dbReference type="Gene3D" id="3.40.50.2000">
    <property type="entry name" value="Glycogen Phosphorylase B"/>
    <property type="match status" value="2"/>
</dbReference>
<dbReference type="EMBL" id="CP071869">
    <property type="protein sequence ID" value="QTE21497.1"/>
    <property type="molecule type" value="Genomic_DNA"/>
</dbReference>
<dbReference type="PANTHER" id="PTHR46401">
    <property type="entry name" value="GLYCOSYLTRANSFERASE WBBK-RELATED"/>
    <property type="match status" value="1"/>
</dbReference>
<dbReference type="SUPFAM" id="SSF53756">
    <property type="entry name" value="UDP-Glycosyltransferase/glycogen phosphorylase"/>
    <property type="match status" value="1"/>
</dbReference>
<dbReference type="GO" id="GO:0016757">
    <property type="term" value="F:glycosyltransferase activity"/>
    <property type="evidence" value="ECO:0007669"/>
    <property type="project" value="TreeGrafter"/>
</dbReference>
<name>A0A975H5L0_9FLAO</name>
<organism evidence="3 4">
    <name type="scientific">Polaribacter cellanae</name>
    <dbReference type="NCBI Taxonomy" id="2818493"/>
    <lineage>
        <taxon>Bacteria</taxon>
        <taxon>Pseudomonadati</taxon>
        <taxon>Bacteroidota</taxon>
        <taxon>Flavobacteriia</taxon>
        <taxon>Flavobacteriales</taxon>
        <taxon>Flavobacteriaceae</taxon>
    </lineage>
</organism>
<protein>
    <submittedName>
        <fullName evidence="3">Glycosyltransferase family 4 protein</fullName>
    </submittedName>
</protein>
<keyword evidence="2" id="KW-1133">Transmembrane helix</keyword>
<dbReference type="KEGG" id="pcea:J3359_11755"/>
<dbReference type="AlphaFoldDB" id="A0A975H5L0"/>
<keyword evidence="1" id="KW-0808">Transferase</keyword>
<evidence type="ECO:0000313" key="4">
    <source>
        <dbReference type="Proteomes" id="UP000663920"/>
    </source>
</evidence>
<keyword evidence="4" id="KW-1185">Reference proteome</keyword>
<gene>
    <name evidence="3" type="ORF">J3359_11755</name>
</gene>